<evidence type="ECO:0000256" key="6">
    <source>
        <dbReference type="ARBA" id="ARBA00023136"/>
    </source>
</evidence>
<evidence type="ECO:0000259" key="8">
    <source>
        <dbReference type="Pfam" id="PF02687"/>
    </source>
</evidence>
<keyword evidence="6 7" id="KW-0472">Membrane</keyword>
<keyword evidence="10" id="KW-1185">Reference proteome</keyword>
<feature type="transmembrane region" description="Helical" evidence="7">
    <location>
        <begin position="277"/>
        <end position="300"/>
    </location>
</feature>
<gene>
    <name evidence="9" type="ORF">Dxin01_02494</name>
</gene>
<feature type="transmembrane region" description="Helical" evidence="7">
    <location>
        <begin position="236"/>
        <end position="256"/>
    </location>
</feature>
<keyword evidence="3" id="KW-1003">Cell membrane</keyword>
<organism evidence="9 10">
    <name type="scientific">Deinococcus xinjiangensis</name>
    <dbReference type="NCBI Taxonomy" id="457454"/>
    <lineage>
        <taxon>Bacteria</taxon>
        <taxon>Thermotogati</taxon>
        <taxon>Deinococcota</taxon>
        <taxon>Deinococci</taxon>
        <taxon>Deinococcales</taxon>
        <taxon>Deinococcaceae</taxon>
        <taxon>Deinococcus</taxon>
    </lineage>
</organism>
<evidence type="ECO:0000256" key="4">
    <source>
        <dbReference type="ARBA" id="ARBA00022692"/>
    </source>
</evidence>
<comment type="subcellular location">
    <subcellularLocation>
        <location evidence="1">Cell membrane</location>
        <topology evidence="1">Multi-pass membrane protein</topology>
    </subcellularLocation>
</comment>
<dbReference type="InterPro" id="IPR003838">
    <property type="entry name" value="ABC3_permease_C"/>
</dbReference>
<evidence type="ECO:0000256" key="1">
    <source>
        <dbReference type="ARBA" id="ARBA00004651"/>
    </source>
</evidence>
<name>A0ABP9VDY9_9DEIO</name>
<evidence type="ECO:0000256" key="2">
    <source>
        <dbReference type="ARBA" id="ARBA00022448"/>
    </source>
</evidence>
<evidence type="ECO:0000313" key="10">
    <source>
        <dbReference type="Proteomes" id="UP001458946"/>
    </source>
</evidence>
<reference evidence="9 10" key="1">
    <citation type="submission" date="2024-02" db="EMBL/GenBank/DDBJ databases">
        <title>Deinococcus xinjiangensis NBRC 107630.</title>
        <authorList>
            <person name="Ichikawa N."/>
            <person name="Katano-Makiyama Y."/>
            <person name="Hidaka K."/>
        </authorList>
    </citation>
    <scope>NUCLEOTIDE SEQUENCE [LARGE SCALE GENOMIC DNA]</scope>
    <source>
        <strain evidence="9 10">NBRC 107630</strain>
    </source>
</reference>
<dbReference type="RefSeq" id="WP_353542714.1">
    <property type="nucleotide sequence ID" value="NZ_BAABRN010000029.1"/>
</dbReference>
<evidence type="ECO:0000256" key="3">
    <source>
        <dbReference type="ARBA" id="ARBA00022475"/>
    </source>
</evidence>
<evidence type="ECO:0000256" key="7">
    <source>
        <dbReference type="SAM" id="Phobius"/>
    </source>
</evidence>
<keyword evidence="4 7" id="KW-0812">Transmembrane</keyword>
<dbReference type="PANTHER" id="PTHR43738">
    <property type="entry name" value="ABC TRANSPORTER, MEMBRANE PROTEIN"/>
    <property type="match status" value="1"/>
</dbReference>
<feature type="transmembrane region" description="Helical" evidence="7">
    <location>
        <begin position="16"/>
        <end position="35"/>
    </location>
</feature>
<dbReference type="Pfam" id="PF02687">
    <property type="entry name" value="FtsX"/>
    <property type="match status" value="1"/>
</dbReference>
<accession>A0ABP9VDY9</accession>
<evidence type="ECO:0000256" key="5">
    <source>
        <dbReference type="ARBA" id="ARBA00022989"/>
    </source>
</evidence>
<sequence>MYLAIRELQHNKLRSALVGGIVALIAFMVFMLMGLTRGLSRDSASLILETPAASFVTTKDAAGVFTRSFLTPEQVKDIQAQSAGATAFAQRFVSFGNGDKQLGGVLLGVDPAGFLAPKSTEGASLSDPDFSLDGAVVDESLKEDGVKLGDTLTLKPSGETLKVVGFTRSARLNHQAGIFVSLDEWQKLNPRGRGTVNAVALKTETPDLSGSYSVLSRAQTLQVLPGYKEEQGSLTMIQVFLVAVAAFVMAAFFYVMTLQKTPQFGLLKAIGASTRTLAGSLVAQMLLLTLLAVAVAAAITLGMVQLLPSGMPFHLTAQNIAAASGLLVLVAALSSLLSLRSIARVDPLIAIGTVG</sequence>
<comment type="caution">
    <text evidence="9">The sequence shown here is derived from an EMBL/GenBank/DDBJ whole genome shotgun (WGS) entry which is preliminary data.</text>
</comment>
<protein>
    <submittedName>
        <fullName evidence="9">ABC transporter permease Rv0072</fullName>
    </submittedName>
</protein>
<proteinExistence type="predicted"/>
<feature type="transmembrane region" description="Helical" evidence="7">
    <location>
        <begin position="320"/>
        <end position="339"/>
    </location>
</feature>
<evidence type="ECO:0000313" key="9">
    <source>
        <dbReference type="EMBL" id="GAA5502750.1"/>
    </source>
</evidence>
<dbReference type="InterPro" id="IPR051125">
    <property type="entry name" value="ABC-4/HrtB_transporter"/>
</dbReference>
<dbReference type="EMBL" id="BAABRN010000029">
    <property type="protein sequence ID" value="GAA5502750.1"/>
    <property type="molecule type" value="Genomic_DNA"/>
</dbReference>
<keyword evidence="5 7" id="KW-1133">Transmembrane helix</keyword>
<feature type="domain" description="ABC3 transporter permease C-terminal" evidence="8">
    <location>
        <begin position="238"/>
        <end position="347"/>
    </location>
</feature>
<dbReference type="Proteomes" id="UP001458946">
    <property type="component" value="Unassembled WGS sequence"/>
</dbReference>
<dbReference type="PANTHER" id="PTHR43738:SF1">
    <property type="entry name" value="HEMIN TRANSPORT SYSTEM PERMEASE PROTEIN HRTB-RELATED"/>
    <property type="match status" value="1"/>
</dbReference>
<keyword evidence="2" id="KW-0813">Transport</keyword>